<dbReference type="EMBL" id="JTDE01005211">
    <property type="protein sequence ID" value="KAF7250699.1"/>
    <property type="molecule type" value="Genomic_DNA"/>
</dbReference>
<proteinExistence type="predicted"/>
<gene>
    <name evidence="1" type="ORF">EG68_08512</name>
</gene>
<organism evidence="1 2">
    <name type="scientific">Paragonimus skrjabini miyazakii</name>
    <dbReference type="NCBI Taxonomy" id="59628"/>
    <lineage>
        <taxon>Eukaryota</taxon>
        <taxon>Metazoa</taxon>
        <taxon>Spiralia</taxon>
        <taxon>Lophotrochozoa</taxon>
        <taxon>Platyhelminthes</taxon>
        <taxon>Trematoda</taxon>
        <taxon>Digenea</taxon>
        <taxon>Plagiorchiida</taxon>
        <taxon>Troglotremata</taxon>
        <taxon>Troglotrematidae</taxon>
        <taxon>Paragonimus</taxon>
    </lineage>
</organism>
<dbReference type="AlphaFoldDB" id="A0A8S9YN70"/>
<evidence type="ECO:0000313" key="2">
    <source>
        <dbReference type="Proteomes" id="UP000822476"/>
    </source>
</evidence>
<reference evidence="1" key="1">
    <citation type="submission" date="2019-07" db="EMBL/GenBank/DDBJ databases">
        <title>Annotation for the trematode Paragonimus miyazaki's.</title>
        <authorList>
            <person name="Choi Y.-J."/>
        </authorList>
    </citation>
    <scope>NUCLEOTIDE SEQUENCE</scope>
    <source>
        <strain evidence="1">Japan</strain>
    </source>
</reference>
<accession>A0A8S9YN70</accession>
<evidence type="ECO:0000313" key="1">
    <source>
        <dbReference type="EMBL" id="KAF7250699.1"/>
    </source>
</evidence>
<keyword evidence="2" id="KW-1185">Reference proteome</keyword>
<comment type="caution">
    <text evidence="1">The sequence shown here is derived from an EMBL/GenBank/DDBJ whole genome shotgun (WGS) entry which is preliminary data.</text>
</comment>
<protein>
    <submittedName>
        <fullName evidence="1">Uncharacterized protein</fullName>
    </submittedName>
</protein>
<dbReference type="Proteomes" id="UP000822476">
    <property type="component" value="Unassembled WGS sequence"/>
</dbReference>
<name>A0A8S9YN70_9TREM</name>
<sequence>MTEECMFSRGLLVKPRVAYVLTPWLEDLVVDEGNSSLWGAIMTRGTAHSEQLMELATRADSKRSSSLLTWSTTAYGTDRLGWKRGFAFCSRYNFAFAVADDLGLLENTVLHSTSSGTRMHTETTIFQQKNIVTALTTTGDLLVYRVCGFDTNTCLEPHEVDQYLPLRIRLPSPYRLSCRSNTVGLLPNCLYSRQNSELANQLQLTKFCPEENSNDLIHLWIRGIVQNRTENGTQQQNERLFCVQIQ</sequence>